<dbReference type="InterPro" id="IPR000719">
    <property type="entry name" value="Prot_kinase_dom"/>
</dbReference>
<evidence type="ECO:0000313" key="19">
    <source>
        <dbReference type="Proteomes" id="UP000288805"/>
    </source>
</evidence>
<dbReference type="FunFam" id="3.30.200.20:FF:000225">
    <property type="entry name" value="cold-responsive protein kinase 1"/>
    <property type="match status" value="1"/>
</dbReference>
<evidence type="ECO:0000256" key="16">
    <source>
        <dbReference type="RuleBase" id="RU000304"/>
    </source>
</evidence>
<organism evidence="18 19">
    <name type="scientific">Vitis vinifera</name>
    <name type="common">Grape</name>
    <dbReference type="NCBI Taxonomy" id="29760"/>
    <lineage>
        <taxon>Eukaryota</taxon>
        <taxon>Viridiplantae</taxon>
        <taxon>Streptophyta</taxon>
        <taxon>Embryophyta</taxon>
        <taxon>Tracheophyta</taxon>
        <taxon>Spermatophyta</taxon>
        <taxon>Magnoliopsida</taxon>
        <taxon>eudicotyledons</taxon>
        <taxon>Gunneridae</taxon>
        <taxon>Pentapetalae</taxon>
        <taxon>rosids</taxon>
        <taxon>Vitales</taxon>
        <taxon>Vitaceae</taxon>
        <taxon>Viteae</taxon>
        <taxon>Vitis</taxon>
    </lineage>
</organism>
<dbReference type="CDD" id="cd14066">
    <property type="entry name" value="STKc_IRAK"/>
    <property type="match status" value="1"/>
</dbReference>
<dbReference type="Proteomes" id="UP000288805">
    <property type="component" value="Unassembled WGS sequence"/>
</dbReference>
<dbReference type="InterPro" id="IPR017441">
    <property type="entry name" value="Protein_kinase_ATP_BS"/>
</dbReference>
<dbReference type="SUPFAM" id="SSF56112">
    <property type="entry name" value="Protein kinase-like (PK-like)"/>
    <property type="match status" value="1"/>
</dbReference>
<dbReference type="GO" id="GO:0016020">
    <property type="term" value="C:membrane"/>
    <property type="evidence" value="ECO:0007669"/>
    <property type="project" value="UniProtKB-SubCell"/>
</dbReference>
<keyword evidence="9 18" id="KW-0418">Kinase</keyword>
<name>A0A438G1F0_VITVI</name>
<evidence type="ECO:0000256" key="14">
    <source>
        <dbReference type="ARBA" id="ARBA00023180"/>
    </source>
</evidence>
<dbReference type="InterPro" id="IPR011009">
    <property type="entry name" value="Kinase-like_dom_sf"/>
</dbReference>
<dbReference type="PANTHER" id="PTHR47973">
    <property type="entry name" value="CYSTEINE-RICH RECEPTOR-LIKE PROTEIN KINASE 3"/>
    <property type="match status" value="1"/>
</dbReference>
<keyword evidence="6" id="KW-0732">Signal</keyword>
<evidence type="ECO:0000256" key="11">
    <source>
        <dbReference type="ARBA" id="ARBA00022989"/>
    </source>
</evidence>
<evidence type="ECO:0000256" key="1">
    <source>
        <dbReference type="ARBA" id="ARBA00004167"/>
    </source>
</evidence>
<evidence type="ECO:0000259" key="17">
    <source>
        <dbReference type="PROSITE" id="PS50011"/>
    </source>
</evidence>
<reference evidence="18 19" key="1">
    <citation type="journal article" date="2018" name="PLoS Genet.">
        <title>Population sequencing reveals clonal diversity and ancestral inbreeding in the grapevine cultivar Chardonnay.</title>
        <authorList>
            <person name="Roach M.J."/>
            <person name="Johnson D.L."/>
            <person name="Bohlmann J."/>
            <person name="van Vuuren H.J."/>
            <person name="Jones S.J."/>
            <person name="Pretorius I.S."/>
            <person name="Schmidt S.A."/>
            <person name="Borneman A.R."/>
        </authorList>
    </citation>
    <scope>NUCLEOTIDE SEQUENCE [LARGE SCALE GENOMIC DNA]</scope>
    <source>
        <strain evidence="19">cv. Chardonnay</strain>
        <tissue evidence="18">Leaf</tissue>
    </source>
</reference>
<gene>
    <name evidence="18" type="primary">CRPK1_9</name>
    <name evidence="18" type="ORF">CK203_007654</name>
</gene>
<proteinExistence type="inferred from homology"/>
<evidence type="ECO:0000256" key="4">
    <source>
        <dbReference type="ARBA" id="ARBA00022679"/>
    </source>
</evidence>
<keyword evidence="2 16" id="KW-0723">Serine/threonine-protein kinase</keyword>
<dbReference type="PROSITE" id="PS00107">
    <property type="entry name" value="PROTEIN_KINASE_ATP"/>
    <property type="match status" value="1"/>
</dbReference>
<evidence type="ECO:0000256" key="3">
    <source>
        <dbReference type="ARBA" id="ARBA00022553"/>
    </source>
</evidence>
<dbReference type="Gene3D" id="1.10.510.10">
    <property type="entry name" value="Transferase(Phosphotransferase) domain 1"/>
    <property type="match status" value="1"/>
</dbReference>
<dbReference type="PROSITE" id="PS50011">
    <property type="entry name" value="PROTEIN_KINASE_DOM"/>
    <property type="match status" value="1"/>
</dbReference>
<keyword evidence="14" id="KW-0325">Glycoprotein</keyword>
<keyword evidence="5" id="KW-0812">Transmembrane</keyword>
<keyword evidence="13" id="KW-0675">Receptor</keyword>
<dbReference type="InterPro" id="IPR001245">
    <property type="entry name" value="Ser-Thr/Tyr_kinase_cat_dom"/>
</dbReference>
<protein>
    <submittedName>
        <fullName evidence="18">Cold-responsive protein kinase 1</fullName>
    </submittedName>
</protein>
<evidence type="ECO:0000256" key="2">
    <source>
        <dbReference type="ARBA" id="ARBA00022527"/>
    </source>
</evidence>
<keyword evidence="11" id="KW-1133">Transmembrane helix</keyword>
<feature type="domain" description="Protein kinase" evidence="17">
    <location>
        <begin position="47"/>
        <end position="346"/>
    </location>
</feature>
<dbReference type="EMBL" id="QGNW01000684">
    <property type="protein sequence ID" value="RVW66024.1"/>
    <property type="molecule type" value="Genomic_DNA"/>
</dbReference>
<keyword evidence="4" id="KW-0808">Transferase</keyword>
<feature type="binding site" evidence="15">
    <location>
        <position position="75"/>
    </location>
    <ligand>
        <name>ATP</name>
        <dbReference type="ChEBI" id="CHEBI:30616"/>
    </ligand>
</feature>
<evidence type="ECO:0000256" key="10">
    <source>
        <dbReference type="ARBA" id="ARBA00022840"/>
    </source>
</evidence>
<evidence type="ECO:0000256" key="5">
    <source>
        <dbReference type="ARBA" id="ARBA00022692"/>
    </source>
</evidence>
<comment type="similarity">
    <text evidence="16">Belongs to the protein kinase superfamily.</text>
</comment>
<dbReference type="InterPro" id="IPR008271">
    <property type="entry name" value="Ser/Thr_kinase_AS"/>
</dbReference>
<keyword evidence="10 15" id="KW-0067">ATP-binding</keyword>
<evidence type="ECO:0000256" key="8">
    <source>
        <dbReference type="ARBA" id="ARBA00022741"/>
    </source>
</evidence>
<dbReference type="GO" id="GO:0005524">
    <property type="term" value="F:ATP binding"/>
    <property type="evidence" value="ECO:0007669"/>
    <property type="project" value="UniProtKB-UniRule"/>
</dbReference>
<sequence>MKFSSFSVMKLCKMKNGDHHQKEAEEIAGKNVRLFSYNALRSATRNFHPSNRIGRGGFGIVYRGVLRDGTQVAVKSLSVESKQGKREFLTEIDMISNIQHPCLVRLIGCCVGGGSRMLVYEYLENKSLSSALLSSKSKRIVLDWPKRAAICTSTAHGLAFLHEEAEPRIIHRDIKASNILLDGDLNPRIGDFGLAKLFPENVTHISTRVAGTMGYMAPEYALSGRLTEKADVYSFGVLMLEIISGRSSSKAAFGENLLVLVEWTWKLKEDNSLLDMVDPELVEYPEDEVSCFIKVALLCIQAVSWQRPTMTQVLQMLSKEVSPDSMALTRPGYYKHSDGGIGHSWMTSSEVPKRKQLINPLVTSTRVSSCSVSITQVLPR</sequence>
<evidence type="ECO:0000256" key="6">
    <source>
        <dbReference type="ARBA" id="ARBA00022729"/>
    </source>
</evidence>
<dbReference type="AlphaFoldDB" id="A0A438G1F0"/>
<comment type="caution">
    <text evidence="18">The sequence shown here is derived from an EMBL/GenBank/DDBJ whole genome shotgun (WGS) entry which is preliminary data.</text>
</comment>
<dbReference type="GO" id="GO:0004674">
    <property type="term" value="F:protein serine/threonine kinase activity"/>
    <property type="evidence" value="ECO:0007669"/>
    <property type="project" value="UniProtKB-KW"/>
</dbReference>
<comment type="subcellular location">
    <subcellularLocation>
        <location evidence="1">Membrane</location>
        <topology evidence="1">Single-pass membrane protein</topology>
    </subcellularLocation>
</comment>
<accession>A0A438G1F0</accession>
<keyword evidence="7" id="KW-0677">Repeat</keyword>
<dbReference type="SMART" id="SM00220">
    <property type="entry name" value="S_TKc"/>
    <property type="match status" value="1"/>
</dbReference>
<dbReference type="PROSITE" id="PS00108">
    <property type="entry name" value="PROTEIN_KINASE_ST"/>
    <property type="match status" value="1"/>
</dbReference>
<evidence type="ECO:0000256" key="9">
    <source>
        <dbReference type="ARBA" id="ARBA00022777"/>
    </source>
</evidence>
<evidence type="ECO:0000256" key="15">
    <source>
        <dbReference type="PROSITE-ProRule" id="PRU10141"/>
    </source>
</evidence>
<dbReference type="Gene3D" id="3.30.200.20">
    <property type="entry name" value="Phosphorylase Kinase, domain 1"/>
    <property type="match status" value="1"/>
</dbReference>
<dbReference type="Pfam" id="PF07714">
    <property type="entry name" value="PK_Tyr_Ser-Thr"/>
    <property type="match status" value="1"/>
</dbReference>
<evidence type="ECO:0000256" key="12">
    <source>
        <dbReference type="ARBA" id="ARBA00023136"/>
    </source>
</evidence>
<keyword evidence="12" id="KW-0472">Membrane</keyword>
<keyword evidence="8 15" id="KW-0547">Nucleotide-binding</keyword>
<dbReference type="FunFam" id="1.10.510.10:FF:000044">
    <property type="entry name" value="Putative LRR receptor-like serine/threonine-protein kinase"/>
    <property type="match status" value="1"/>
</dbReference>
<evidence type="ECO:0000256" key="7">
    <source>
        <dbReference type="ARBA" id="ARBA00022737"/>
    </source>
</evidence>
<evidence type="ECO:0000313" key="18">
    <source>
        <dbReference type="EMBL" id="RVW66024.1"/>
    </source>
</evidence>
<dbReference type="InterPro" id="IPR052059">
    <property type="entry name" value="CR_Ser/Thr_kinase"/>
</dbReference>
<keyword evidence="3" id="KW-0597">Phosphoprotein</keyword>
<evidence type="ECO:0000256" key="13">
    <source>
        <dbReference type="ARBA" id="ARBA00023170"/>
    </source>
</evidence>